<dbReference type="AlphaFoldDB" id="A0A8D8WKJ4"/>
<feature type="compositionally biased region" description="Basic residues" evidence="1">
    <location>
        <begin position="40"/>
        <end position="49"/>
    </location>
</feature>
<dbReference type="EMBL" id="HBUF01205610">
    <property type="protein sequence ID" value="CAG6663661.1"/>
    <property type="molecule type" value="Transcribed_RNA"/>
</dbReference>
<dbReference type="EMBL" id="HBUF01205606">
    <property type="protein sequence ID" value="CAG6663635.1"/>
    <property type="molecule type" value="Transcribed_RNA"/>
</dbReference>
<dbReference type="EMBL" id="HBUF01340082">
    <property type="protein sequence ID" value="CAG6701758.1"/>
    <property type="molecule type" value="Transcribed_RNA"/>
</dbReference>
<dbReference type="EMBL" id="HBUF01051320">
    <property type="protein sequence ID" value="CAG6621918.1"/>
    <property type="molecule type" value="Transcribed_RNA"/>
</dbReference>
<protein>
    <submittedName>
        <fullName evidence="2">Uncharacterized protein</fullName>
    </submittedName>
</protein>
<dbReference type="EMBL" id="HBUF01051322">
    <property type="protein sequence ID" value="CAG6621926.1"/>
    <property type="molecule type" value="Transcribed_RNA"/>
</dbReference>
<dbReference type="EMBL" id="HBUF01205600">
    <property type="protein sequence ID" value="CAG6663595.1"/>
    <property type="molecule type" value="Transcribed_RNA"/>
</dbReference>
<evidence type="ECO:0000313" key="2">
    <source>
        <dbReference type="EMBL" id="CAG6663602.1"/>
    </source>
</evidence>
<dbReference type="EMBL" id="HBUF01205608">
    <property type="protein sequence ID" value="CAG6663649.1"/>
    <property type="molecule type" value="Transcribed_RNA"/>
</dbReference>
<dbReference type="EMBL" id="HBUF01205603">
    <property type="protein sequence ID" value="CAG6663616.1"/>
    <property type="molecule type" value="Transcribed_RNA"/>
</dbReference>
<dbReference type="EMBL" id="HBUF01205601">
    <property type="protein sequence ID" value="CAG6663602.1"/>
    <property type="molecule type" value="Transcribed_RNA"/>
</dbReference>
<dbReference type="EMBL" id="HBUF01205609">
    <property type="protein sequence ID" value="CAG6663655.1"/>
    <property type="molecule type" value="Transcribed_RNA"/>
</dbReference>
<dbReference type="EMBL" id="HBUF01205605">
    <property type="protein sequence ID" value="CAG6663628.1"/>
    <property type="molecule type" value="Transcribed_RNA"/>
</dbReference>
<sequence length="108" mass="12773">MMRLSNANFLDISRLELFPMTLKPFTRRPMKTSELTPSMSRKRRRHHQLTPRPKSTSPRDGTRRSSLWLNAKNVLLPPRLTSLRSWAKKVVKFCEWVSFTRIFSLNTT</sequence>
<dbReference type="EMBL" id="HBUF01205602">
    <property type="protein sequence ID" value="CAG6663609.1"/>
    <property type="molecule type" value="Transcribed_RNA"/>
</dbReference>
<dbReference type="EMBL" id="HBUF01051321">
    <property type="protein sequence ID" value="CAG6621922.1"/>
    <property type="molecule type" value="Transcribed_RNA"/>
</dbReference>
<accession>A0A8D8WKJ4</accession>
<dbReference type="EMBL" id="HBUF01512247">
    <property type="protein sequence ID" value="CAG6746942.1"/>
    <property type="molecule type" value="Transcribed_RNA"/>
</dbReference>
<dbReference type="EMBL" id="HBUF01340081">
    <property type="protein sequence ID" value="CAG6701755.1"/>
    <property type="molecule type" value="Transcribed_RNA"/>
</dbReference>
<evidence type="ECO:0000256" key="1">
    <source>
        <dbReference type="SAM" id="MobiDB-lite"/>
    </source>
</evidence>
<feature type="compositionally biased region" description="Polar residues" evidence="1">
    <location>
        <begin position="53"/>
        <end position="65"/>
    </location>
</feature>
<dbReference type="EMBL" id="HBUF01512246">
    <property type="protein sequence ID" value="CAG6746938.1"/>
    <property type="molecule type" value="Transcribed_RNA"/>
</dbReference>
<proteinExistence type="predicted"/>
<dbReference type="EMBL" id="HBUF01051318">
    <property type="protein sequence ID" value="CAG6621910.1"/>
    <property type="molecule type" value="Transcribed_RNA"/>
</dbReference>
<reference evidence="2" key="1">
    <citation type="submission" date="2021-05" db="EMBL/GenBank/DDBJ databases">
        <authorList>
            <person name="Alioto T."/>
            <person name="Alioto T."/>
            <person name="Gomez Garrido J."/>
        </authorList>
    </citation>
    <scope>NUCLEOTIDE SEQUENCE</scope>
</reference>
<dbReference type="EMBL" id="HBUF01512248">
    <property type="protein sequence ID" value="CAG6746946.1"/>
    <property type="molecule type" value="Transcribed_RNA"/>
</dbReference>
<dbReference type="EMBL" id="HBUF01340083">
    <property type="protein sequence ID" value="CAG6701761.1"/>
    <property type="molecule type" value="Transcribed_RNA"/>
</dbReference>
<dbReference type="EMBL" id="HBUF01205604">
    <property type="protein sequence ID" value="CAG6663622.1"/>
    <property type="molecule type" value="Transcribed_RNA"/>
</dbReference>
<dbReference type="EMBL" id="HBUF01512245">
    <property type="protein sequence ID" value="CAG6746934.1"/>
    <property type="molecule type" value="Transcribed_RNA"/>
</dbReference>
<dbReference type="EMBL" id="HBUF01512244">
    <property type="protein sequence ID" value="CAG6746930.1"/>
    <property type="molecule type" value="Transcribed_RNA"/>
</dbReference>
<feature type="region of interest" description="Disordered" evidence="1">
    <location>
        <begin position="28"/>
        <end position="65"/>
    </location>
</feature>
<organism evidence="2">
    <name type="scientific">Cacopsylla melanoneura</name>
    <dbReference type="NCBI Taxonomy" id="428564"/>
    <lineage>
        <taxon>Eukaryota</taxon>
        <taxon>Metazoa</taxon>
        <taxon>Ecdysozoa</taxon>
        <taxon>Arthropoda</taxon>
        <taxon>Hexapoda</taxon>
        <taxon>Insecta</taxon>
        <taxon>Pterygota</taxon>
        <taxon>Neoptera</taxon>
        <taxon>Paraneoptera</taxon>
        <taxon>Hemiptera</taxon>
        <taxon>Sternorrhyncha</taxon>
        <taxon>Psylloidea</taxon>
        <taxon>Psyllidae</taxon>
        <taxon>Psyllinae</taxon>
        <taxon>Cacopsylla</taxon>
    </lineage>
</organism>
<dbReference type="EMBL" id="HBUF01205607">
    <property type="protein sequence ID" value="CAG6663642.1"/>
    <property type="molecule type" value="Transcribed_RNA"/>
</dbReference>
<name>A0A8D8WKJ4_9HEMI</name>